<keyword evidence="2 7" id="KW-0812">Transmembrane</keyword>
<evidence type="ECO:0000256" key="7">
    <source>
        <dbReference type="HAMAP-Rule" id="MF_00902"/>
    </source>
</evidence>
<keyword evidence="6 7" id="KW-0472">Membrane</keyword>
<dbReference type="Pfam" id="PF00902">
    <property type="entry name" value="TatC"/>
    <property type="match status" value="1"/>
</dbReference>
<sequence>MSLWEHIAELRYRLVMSVLGFIVTTVIAAFFYRQLVAIILYPWDVATADLAAQNPDVETALVNQGVAAPFMLAVKATALAGLIAASPIWLYQLWKFISPGLLANERKWSAAFMLSSIPLFLMGVAIGYLVLPKGISFMLGFTPDSQGIINMLEINQFLDLVIRLMLVFGLAFLMPVVVCAINFMGVVSAAQLAKARNGVVFGTFVFGAVATPSGDPLSMLALAVPMSLLYVIAEIICRVHDRRKAVKPRFDPEV</sequence>
<evidence type="ECO:0000313" key="9">
    <source>
        <dbReference type="Proteomes" id="UP000216533"/>
    </source>
</evidence>
<gene>
    <name evidence="7 8" type="primary">tatC</name>
    <name evidence="8" type="ORF">CGZ92_01970</name>
</gene>
<keyword evidence="5 7" id="KW-0811">Translocation</keyword>
<keyword evidence="4 7" id="KW-1133">Transmembrane helix</keyword>
<feature type="transmembrane region" description="Helical" evidence="7">
    <location>
        <begin position="217"/>
        <end position="237"/>
    </location>
</feature>
<dbReference type="Proteomes" id="UP000216533">
    <property type="component" value="Unassembled WGS sequence"/>
</dbReference>
<comment type="function">
    <text evidence="7">Part of the twin-arginine translocation (Tat) system that transports large folded proteins containing a characteristic twin-arginine motif in their signal peptide across membranes. Together with TatB, TatC is part of a receptor directly interacting with Tat signal peptides.</text>
</comment>
<dbReference type="PANTHER" id="PTHR30371:SF0">
    <property type="entry name" value="SEC-INDEPENDENT PROTEIN TRANSLOCASE PROTEIN TATC, CHLOROPLASTIC-RELATED"/>
    <property type="match status" value="1"/>
</dbReference>
<feature type="transmembrane region" description="Helical" evidence="7">
    <location>
        <begin position="160"/>
        <end position="183"/>
    </location>
</feature>
<comment type="caution">
    <text evidence="7">Lacks conserved residue(s) required for the propagation of feature annotation.</text>
</comment>
<comment type="subcellular location">
    <subcellularLocation>
        <location evidence="7">Cell membrane</location>
        <topology evidence="7">Multi-pass membrane protein</topology>
    </subcellularLocation>
    <subcellularLocation>
        <location evidence="1">Membrane</location>
        <topology evidence="1">Multi-pass membrane protein</topology>
    </subcellularLocation>
</comment>
<evidence type="ECO:0000313" key="8">
    <source>
        <dbReference type="EMBL" id="OYN90087.1"/>
    </source>
</evidence>
<evidence type="ECO:0000256" key="1">
    <source>
        <dbReference type="ARBA" id="ARBA00004141"/>
    </source>
</evidence>
<proteinExistence type="inferred from homology"/>
<dbReference type="HAMAP" id="MF_00902">
    <property type="entry name" value="TatC"/>
    <property type="match status" value="1"/>
</dbReference>
<reference evidence="8 9" key="1">
    <citation type="submission" date="2017-07" db="EMBL/GenBank/DDBJ databases">
        <title>Draft whole genome sequences of clinical Proprionibacteriaceae strains.</title>
        <authorList>
            <person name="Bernier A.-M."/>
            <person name="Bernard K."/>
            <person name="Domingo M.-C."/>
        </authorList>
    </citation>
    <scope>NUCLEOTIDE SEQUENCE [LARGE SCALE GENOMIC DNA]</scope>
    <source>
        <strain evidence="8 9">NML 160184</strain>
    </source>
</reference>
<dbReference type="PANTHER" id="PTHR30371">
    <property type="entry name" value="SEC-INDEPENDENT PROTEIN TRANSLOCASE PROTEIN TATC"/>
    <property type="match status" value="1"/>
</dbReference>
<dbReference type="PRINTS" id="PR01840">
    <property type="entry name" value="TATCFAMILY"/>
</dbReference>
<dbReference type="GO" id="GO:0043953">
    <property type="term" value="P:protein transport by the Tat complex"/>
    <property type="evidence" value="ECO:0007669"/>
    <property type="project" value="UniProtKB-UniRule"/>
</dbReference>
<organism evidence="8 9">
    <name type="scientific">Parenemella sanctibonifatiensis</name>
    <dbReference type="NCBI Taxonomy" id="2016505"/>
    <lineage>
        <taxon>Bacteria</taxon>
        <taxon>Bacillati</taxon>
        <taxon>Actinomycetota</taxon>
        <taxon>Actinomycetes</taxon>
        <taxon>Propionibacteriales</taxon>
        <taxon>Propionibacteriaceae</taxon>
        <taxon>Parenemella</taxon>
    </lineage>
</organism>
<dbReference type="GO" id="GO:0065002">
    <property type="term" value="P:intracellular protein transmembrane transport"/>
    <property type="evidence" value="ECO:0007669"/>
    <property type="project" value="TreeGrafter"/>
</dbReference>
<feature type="transmembrane region" description="Helical" evidence="7">
    <location>
        <begin position="111"/>
        <end position="131"/>
    </location>
</feature>
<keyword evidence="7" id="KW-0813">Transport</keyword>
<name>A0A255EEW9_9ACTN</name>
<dbReference type="AlphaFoldDB" id="A0A255EEW9"/>
<dbReference type="EMBL" id="NMVI01000007">
    <property type="protein sequence ID" value="OYN90087.1"/>
    <property type="molecule type" value="Genomic_DNA"/>
</dbReference>
<comment type="caution">
    <text evidence="8">The sequence shown here is derived from an EMBL/GenBank/DDBJ whole genome shotgun (WGS) entry which is preliminary data.</text>
</comment>
<evidence type="ECO:0000256" key="2">
    <source>
        <dbReference type="ARBA" id="ARBA00022692"/>
    </source>
</evidence>
<evidence type="ECO:0000256" key="6">
    <source>
        <dbReference type="ARBA" id="ARBA00023136"/>
    </source>
</evidence>
<keyword evidence="7" id="KW-1003">Cell membrane</keyword>
<evidence type="ECO:0000256" key="3">
    <source>
        <dbReference type="ARBA" id="ARBA00022927"/>
    </source>
</evidence>
<dbReference type="NCBIfam" id="TIGR00945">
    <property type="entry name" value="tatC"/>
    <property type="match status" value="1"/>
</dbReference>
<dbReference type="GO" id="GO:0009977">
    <property type="term" value="F:proton motive force dependent protein transmembrane transporter activity"/>
    <property type="evidence" value="ECO:0007669"/>
    <property type="project" value="TreeGrafter"/>
</dbReference>
<feature type="transmembrane region" description="Helical" evidence="7">
    <location>
        <begin position="12"/>
        <end position="32"/>
    </location>
</feature>
<keyword evidence="3 7" id="KW-0653">Protein transport</keyword>
<accession>A0A255EEW9</accession>
<dbReference type="InterPro" id="IPR002033">
    <property type="entry name" value="TatC"/>
</dbReference>
<comment type="subunit">
    <text evidence="7">The Tat system comprises two distinct complexes: a TatABC complex, containing multiple copies of TatA, TatB and TatC subunits, and a separate TatA complex, containing only TatA subunits. Substrates initially bind to the TatABC complex, which probably triggers association of the separate TatA complex to form the active translocon.</text>
</comment>
<evidence type="ECO:0000256" key="4">
    <source>
        <dbReference type="ARBA" id="ARBA00022989"/>
    </source>
</evidence>
<evidence type="ECO:0000256" key="5">
    <source>
        <dbReference type="ARBA" id="ARBA00023010"/>
    </source>
</evidence>
<comment type="similarity">
    <text evidence="7">Belongs to the TatC family.</text>
</comment>
<dbReference type="GO" id="GO:0033281">
    <property type="term" value="C:TAT protein transport complex"/>
    <property type="evidence" value="ECO:0007669"/>
    <property type="project" value="UniProtKB-UniRule"/>
</dbReference>
<feature type="transmembrane region" description="Helical" evidence="7">
    <location>
        <begin position="70"/>
        <end position="91"/>
    </location>
</feature>
<protein>
    <recommendedName>
        <fullName evidence="7">Sec-independent protein translocase protein TatC</fullName>
    </recommendedName>
</protein>